<accession>A0A1M7F1K9</accession>
<dbReference type="CDD" id="cd04301">
    <property type="entry name" value="NAT_SF"/>
    <property type="match status" value="1"/>
</dbReference>
<dbReference type="Pfam" id="PF00583">
    <property type="entry name" value="Acetyltransf_1"/>
    <property type="match status" value="1"/>
</dbReference>
<dbReference type="PROSITE" id="PS51186">
    <property type="entry name" value="GNAT"/>
    <property type="match status" value="1"/>
</dbReference>
<dbReference type="Gene3D" id="3.40.630.30">
    <property type="match status" value="1"/>
</dbReference>
<organism evidence="2 3">
    <name type="scientific">Anaerosporobacter mobilis DSM 15930</name>
    <dbReference type="NCBI Taxonomy" id="1120996"/>
    <lineage>
        <taxon>Bacteria</taxon>
        <taxon>Bacillati</taxon>
        <taxon>Bacillota</taxon>
        <taxon>Clostridia</taxon>
        <taxon>Lachnospirales</taxon>
        <taxon>Lachnospiraceae</taxon>
        <taxon>Anaerosporobacter</taxon>
    </lineage>
</organism>
<dbReference type="RefSeq" id="WP_073282082.1">
    <property type="nucleotide sequence ID" value="NZ_FRCP01000005.1"/>
</dbReference>
<dbReference type="GO" id="GO:0016747">
    <property type="term" value="F:acyltransferase activity, transferring groups other than amino-acyl groups"/>
    <property type="evidence" value="ECO:0007669"/>
    <property type="project" value="InterPro"/>
</dbReference>
<name>A0A1M7F1K9_9FIRM</name>
<dbReference type="AlphaFoldDB" id="A0A1M7F1K9"/>
<feature type="domain" description="N-acetyltransferase" evidence="1">
    <location>
        <begin position="3"/>
        <end position="169"/>
    </location>
</feature>
<evidence type="ECO:0000313" key="2">
    <source>
        <dbReference type="EMBL" id="SHL97598.1"/>
    </source>
</evidence>
<protein>
    <submittedName>
        <fullName evidence="2">Predicted acetyltransferase</fullName>
    </submittedName>
</protein>
<keyword evidence="2" id="KW-0808">Transferase</keyword>
<gene>
    <name evidence="2" type="ORF">SAMN02746066_00329</name>
</gene>
<dbReference type="STRING" id="1120996.SAMN02746066_00329"/>
<dbReference type="OrthoDB" id="8479334at2"/>
<evidence type="ECO:0000259" key="1">
    <source>
        <dbReference type="PROSITE" id="PS51186"/>
    </source>
</evidence>
<keyword evidence="3" id="KW-1185">Reference proteome</keyword>
<dbReference type="EMBL" id="FRCP01000005">
    <property type="protein sequence ID" value="SHL97598.1"/>
    <property type="molecule type" value="Genomic_DNA"/>
</dbReference>
<reference evidence="2 3" key="1">
    <citation type="submission" date="2016-11" db="EMBL/GenBank/DDBJ databases">
        <authorList>
            <person name="Jaros S."/>
            <person name="Januszkiewicz K."/>
            <person name="Wedrychowicz H."/>
        </authorList>
    </citation>
    <scope>NUCLEOTIDE SEQUENCE [LARGE SCALE GENOMIC DNA]</scope>
    <source>
        <strain evidence="2 3">DSM 15930</strain>
    </source>
</reference>
<dbReference type="Proteomes" id="UP000184038">
    <property type="component" value="Unassembled WGS sequence"/>
</dbReference>
<sequence length="172" mass="20854">MKIELQEVELEEKEILKNLLEKYEYEFSQWTNKEVNKLGLYGYEYLDYYWTEKRRYPFFIMVDGQLAGFVMINDFPEADEEVDYVISEFFVMYKYRRLGVGRVAAFKAFDSFSGRWQLKRHPKNKASVYFWDKVVKEYTKGDYRLIEGYMDTEYEDGTLGDVFFFDNRKVKG</sequence>
<proteinExistence type="predicted"/>
<dbReference type="InterPro" id="IPR016181">
    <property type="entry name" value="Acyl_CoA_acyltransferase"/>
</dbReference>
<evidence type="ECO:0000313" key="3">
    <source>
        <dbReference type="Proteomes" id="UP000184038"/>
    </source>
</evidence>
<dbReference type="InterPro" id="IPR000182">
    <property type="entry name" value="GNAT_dom"/>
</dbReference>
<dbReference type="SUPFAM" id="SSF55729">
    <property type="entry name" value="Acyl-CoA N-acyltransferases (Nat)"/>
    <property type="match status" value="1"/>
</dbReference>